<keyword evidence="2" id="KW-1185">Reference proteome</keyword>
<evidence type="ECO:0000313" key="1">
    <source>
        <dbReference type="EMBL" id="SKB38842.1"/>
    </source>
</evidence>
<dbReference type="EMBL" id="FUZF01000001">
    <property type="protein sequence ID" value="SKB38842.1"/>
    <property type="molecule type" value="Genomic_DNA"/>
</dbReference>
<reference evidence="2" key="1">
    <citation type="submission" date="2017-02" db="EMBL/GenBank/DDBJ databases">
        <authorList>
            <person name="Varghese N."/>
            <person name="Submissions S."/>
        </authorList>
    </citation>
    <scope>NUCLEOTIDE SEQUENCE [LARGE SCALE GENOMIC DNA]</scope>
    <source>
        <strain evidence="2">DSM 24091</strain>
    </source>
</reference>
<protein>
    <submittedName>
        <fullName evidence="1">Uncharacterized protein</fullName>
    </submittedName>
</protein>
<dbReference type="STRING" id="1513896.SAMN05660841_00205"/>
<dbReference type="OrthoDB" id="9803913at2"/>
<name>A0A1T5AV39_9SPHI</name>
<organism evidence="1 2">
    <name type="scientific">Sphingobacterium nematocida</name>
    <dbReference type="NCBI Taxonomy" id="1513896"/>
    <lineage>
        <taxon>Bacteria</taxon>
        <taxon>Pseudomonadati</taxon>
        <taxon>Bacteroidota</taxon>
        <taxon>Sphingobacteriia</taxon>
        <taxon>Sphingobacteriales</taxon>
        <taxon>Sphingobacteriaceae</taxon>
        <taxon>Sphingobacterium</taxon>
    </lineage>
</organism>
<dbReference type="Proteomes" id="UP000190150">
    <property type="component" value="Unassembled WGS sequence"/>
</dbReference>
<accession>A0A1T5AV39</accession>
<dbReference type="RefSeq" id="WP_079640562.1">
    <property type="nucleotide sequence ID" value="NZ_FUZF01000001.1"/>
</dbReference>
<evidence type="ECO:0000313" key="2">
    <source>
        <dbReference type="Proteomes" id="UP000190150"/>
    </source>
</evidence>
<dbReference type="AlphaFoldDB" id="A0A1T5AV39"/>
<proteinExistence type="predicted"/>
<gene>
    <name evidence="1" type="ORF">SAMN05660841_00205</name>
</gene>
<sequence>MKKVKMGRDGNEKSCVFIVKRNFYGMGCIDNRSQLSDIHDIRDNLTRYAGNHYMAQLTIIYAKKCPRKVLKLGWMNADRRKRSLCWSTCT</sequence>